<evidence type="ECO:0000313" key="2">
    <source>
        <dbReference type="Proteomes" id="UP000805193"/>
    </source>
</evidence>
<accession>A0AC60NRZ1</accession>
<dbReference type="EMBL" id="JABSTQ010011583">
    <property type="protein sequence ID" value="KAG0409872.1"/>
    <property type="molecule type" value="Genomic_DNA"/>
</dbReference>
<sequence>MAKSPTKPAPNAFGTLEAGRILKPVYDRSSAAYIRDLSALAVRRGLIPLALSKCGNYSDLDEDLEAARDRSLARTCPSPTRSPKPTLAYLCDAVVMATATSTKRPQQRANDLETKIKILTDVKQGVPRQEIMKKYGVKRRATMSRTKLKYLKPWQVHREEEKT</sequence>
<evidence type="ECO:0000313" key="1">
    <source>
        <dbReference type="EMBL" id="KAG0409872.1"/>
    </source>
</evidence>
<reference evidence="1 2" key="1">
    <citation type="journal article" date="2020" name="Cell">
        <title>Large-Scale Comparative Analyses of Tick Genomes Elucidate Their Genetic Diversity and Vector Capacities.</title>
        <authorList>
            <consortium name="Tick Genome and Microbiome Consortium (TIGMIC)"/>
            <person name="Jia N."/>
            <person name="Wang J."/>
            <person name="Shi W."/>
            <person name="Du L."/>
            <person name="Sun Y."/>
            <person name="Zhan W."/>
            <person name="Jiang J.F."/>
            <person name="Wang Q."/>
            <person name="Zhang B."/>
            <person name="Ji P."/>
            <person name="Bell-Sakyi L."/>
            <person name="Cui X.M."/>
            <person name="Yuan T.T."/>
            <person name="Jiang B.G."/>
            <person name="Yang W.F."/>
            <person name="Lam T.T."/>
            <person name="Chang Q.C."/>
            <person name="Ding S.J."/>
            <person name="Wang X.J."/>
            <person name="Zhu J.G."/>
            <person name="Ruan X.D."/>
            <person name="Zhao L."/>
            <person name="Wei J.T."/>
            <person name="Ye R.Z."/>
            <person name="Que T.C."/>
            <person name="Du C.H."/>
            <person name="Zhou Y.H."/>
            <person name="Cheng J.X."/>
            <person name="Dai P.F."/>
            <person name="Guo W.B."/>
            <person name="Han X.H."/>
            <person name="Huang E.J."/>
            <person name="Li L.F."/>
            <person name="Wei W."/>
            <person name="Gao Y.C."/>
            <person name="Liu J.Z."/>
            <person name="Shao H.Z."/>
            <person name="Wang X."/>
            <person name="Wang C.C."/>
            <person name="Yang T.C."/>
            <person name="Huo Q.B."/>
            <person name="Li W."/>
            <person name="Chen H.Y."/>
            <person name="Chen S.E."/>
            <person name="Zhou L.G."/>
            <person name="Ni X.B."/>
            <person name="Tian J.H."/>
            <person name="Sheng Y."/>
            <person name="Liu T."/>
            <person name="Pan Y.S."/>
            <person name="Xia L.Y."/>
            <person name="Li J."/>
            <person name="Zhao F."/>
            <person name="Cao W.C."/>
        </authorList>
    </citation>
    <scope>NUCLEOTIDE SEQUENCE [LARGE SCALE GENOMIC DNA]</scope>
    <source>
        <strain evidence="1">Iper-2018</strain>
    </source>
</reference>
<organism evidence="1 2">
    <name type="scientific">Ixodes persulcatus</name>
    <name type="common">Taiga tick</name>
    <dbReference type="NCBI Taxonomy" id="34615"/>
    <lineage>
        <taxon>Eukaryota</taxon>
        <taxon>Metazoa</taxon>
        <taxon>Ecdysozoa</taxon>
        <taxon>Arthropoda</taxon>
        <taxon>Chelicerata</taxon>
        <taxon>Arachnida</taxon>
        <taxon>Acari</taxon>
        <taxon>Parasitiformes</taxon>
        <taxon>Ixodida</taxon>
        <taxon>Ixodoidea</taxon>
        <taxon>Ixodidae</taxon>
        <taxon>Ixodinae</taxon>
        <taxon>Ixodes</taxon>
    </lineage>
</organism>
<comment type="caution">
    <text evidence="1">The sequence shown here is derived from an EMBL/GenBank/DDBJ whole genome shotgun (WGS) entry which is preliminary data.</text>
</comment>
<name>A0AC60NRZ1_IXOPE</name>
<gene>
    <name evidence="1" type="ORF">HPB47_013016</name>
</gene>
<protein>
    <submittedName>
        <fullName evidence="1">Uncharacterized protein</fullName>
    </submittedName>
</protein>
<dbReference type="Proteomes" id="UP000805193">
    <property type="component" value="Unassembled WGS sequence"/>
</dbReference>
<keyword evidence="2" id="KW-1185">Reference proteome</keyword>
<proteinExistence type="predicted"/>